<dbReference type="InterPro" id="IPR047817">
    <property type="entry name" value="ABC2_TM_bact-type"/>
</dbReference>
<evidence type="ECO:0000256" key="5">
    <source>
        <dbReference type="ARBA" id="ARBA00022692"/>
    </source>
</evidence>
<feature type="transmembrane region" description="Helical" evidence="8">
    <location>
        <begin position="323"/>
        <end position="344"/>
    </location>
</feature>
<dbReference type="InterPro" id="IPR051449">
    <property type="entry name" value="ABC-2_transporter_component"/>
</dbReference>
<gene>
    <name evidence="10" type="ORF">B4135_1720</name>
</gene>
<comment type="caution">
    <text evidence="10">The sequence shown here is derived from an EMBL/GenBank/DDBJ whole genome shotgun (WGS) entry which is preliminary data.</text>
</comment>
<dbReference type="InterPro" id="IPR013525">
    <property type="entry name" value="ABC2_TM"/>
</dbReference>
<feature type="domain" description="ABC transmembrane type-2" evidence="9">
    <location>
        <begin position="114"/>
        <end position="349"/>
    </location>
</feature>
<evidence type="ECO:0000256" key="6">
    <source>
        <dbReference type="ARBA" id="ARBA00022989"/>
    </source>
</evidence>
<dbReference type="PANTHER" id="PTHR30294:SF38">
    <property type="entry name" value="TRANSPORT PERMEASE PROTEIN"/>
    <property type="match status" value="1"/>
</dbReference>
<dbReference type="GO" id="GO:0140359">
    <property type="term" value="F:ABC-type transporter activity"/>
    <property type="evidence" value="ECO:0007669"/>
    <property type="project" value="InterPro"/>
</dbReference>
<dbReference type="PANTHER" id="PTHR30294">
    <property type="entry name" value="MEMBRANE COMPONENT OF ABC TRANSPORTER YHHJ-RELATED"/>
    <property type="match status" value="1"/>
</dbReference>
<sequence length="352" mass="39134">MRVAALIKRIVLEMLRDKRTLALMFIAPLLILTLMHFLFNGEKADLKLGVAGVDEALTDRLHKAGIVIKEYASADRAEETVVDDDLDGMLIAQEGEYRLVLQNSDPLSAGPLKMKVNQTIAAFLQPQQMKGQAFGNIPKLQIDTDYVYGSSKSEFFDVLSPILVGFFVFFFVFIISGIGLLKERMSGTLCKLMSTPVRRWEIVTAYLCGYGIFALIQTVIVILYALNVLDIVLAGSFWHVLLINLILALVALSLGTLLSSFAESEFQMLQFIPVVIVPQVFFSGIIPFDGMAEWVQTLAKFMPLYYGGDALKEVMYKGNGLDAIGSDLIVLILFAAFFIVLNLFSLKKYRAL</sequence>
<feature type="transmembrane region" description="Helical" evidence="8">
    <location>
        <begin position="237"/>
        <end position="259"/>
    </location>
</feature>
<evidence type="ECO:0000313" key="11">
    <source>
        <dbReference type="Proteomes" id="UP000075683"/>
    </source>
</evidence>
<proteinExistence type="inferred from homology"/>
<reference evidence="10 11" key="1">
    <citation type="submission" date="2016-01" db="EMBL/GenBank/DDBJ databases">
        <title>Draft Genome Sequences of Seven Thermophilic Sporeformers Isolated from Foods.</title>
        <authorList>
            <person name="Berendsen E.M."/>
            <person name="Wells-Bennik M.H."/>
            <person name="Krawcyk A.O."/>
            <person name="De Jong A."/>
            <person name="Holsappel S."/>
            <person name="Eijlander R.T."/>
            <person name="Kuipers O.P."/>
        </authorList>
    </citation>
    <scope>NUCLEOTIDE SEQUENCE [LARGE SCALE GENOMIC DNA]</scope>
    <source>
        <strain evidence="10 11">B4135</strain>
    </source>
</reference>
<evidence type="ECO:0000259" key="9">
    <source>
        <dbReference type="PROSITE" id="PS51012"/>
    </source>
</evidence>
<name>A0A150M9B6_9BACI</name>
<dbReference type="PATRIC" id="fig|301148.3.peg.2443"/>
<comment type="similarity">
    <text evidence="2">Belongs to the ABC-2 integral membrane protein family.</text>
</comment>
<evidence type="ECO:0000256" key="2">
    <source>
        <dbReference type="ARBA" id="ARBA00007783"/>
    </source>
</evidence>
<keyword evidence="5 8" id="KW-0812">Transmembrane</keyword>
<dbReference type="AlphaFoldDB" id="A0A150M9B6"/>
<dbReference type="Pfam" id="PF12698">
    <property type="entry name" value="ABC2_membrane_3"/>
    <property type="match status" value="1"/>
</dbReference>
<evidence type="ECO:0000256" key="4">
    <source>
        <dbReference type="ARBA" id="ARBA00022475"/>
    </source>
</evidence>
<comment type="subcellular location">
    <subcellularLocation>
        <location evidence="1">Cell membrane</location>
        <topology evidence="1">Multi-pass membrane protein</topology>
    </subcellularLocation>
</comment>
<dbReference type="OrthoDB" id="9776218at2"/>
<keyword evidence="3" id="KW-0813">Transport</keyword>
<dbReference type="STRING" id="301148.B4135_1720"/>
<evidence type="ECO:0000256" key="1">
    <source>
        <dbReference type="ARBA" id="ARBA00004651"/>
    </source>
</evidence>
<keyword evidence="4" id="KW-1003">Cell membrane</keyword>
<protein>
    <recommendedName>
        <fullName evidence="9">ABC transmembrane type-2 domain-containing protein</fullName>
    </recommendedName>
</protein>
<evidence type="ECO:0000313" key="10">
    <source>
        <dbReference type="EMBL" id="KYD20996.1"/>
    </source>
</evidence>
<evidence type="ECO:0000256" key="8">
    <source>
        <dbReference type="SAM" id="Phobius"/>
    </source>
</evidence>
<evidence type="ECO:0000256" key="3">
    <source>
        <dbReference type="ARBA" id="ARBA00022448"/>
    </source>
</evidence>
<keyword evidence="6 8" id="KW-1133">Transmembrane helix</keyword>
<dbReference type="PROSITE" id="PS51012">
    <property type="entry name" value="ABC_TM2"/>
    <property type="match status" value="1"/>
</dbReference>
<dbReference type="GO" id="GO:0005886">
    <property type="term" value="C:plasma membrane"/>
    <property type="evidence" value="ECO:0007669"/>
    <property type="project" value="UniProtKB-SubCell"/>
</dbReference>
<evidence type="ECO:0000256" key="7">
    <source>
        <dbReference type="ARBA" id="ARBA00023136"/>
    </source>
</evidence>
<dbReference type="Proteomes" id="UP000075683">
    <property type="component" value="Unassembled WGS sequence"/>
</dbReference>
<organism evidence="10 11">
    <name type="scientific">Caldibacillus debilis</name>
    <dbReference type="NCBI Taxonomy" id="301148"/>
    <lineage>
        <taxon>Bacteria</taxon>
        <taxon>Bacillati</taxon>
        <taxon>Bacillota</taxon>
        <taxon>Bacilli</taxon>
        <taxon>Bacillales</taxon>
        <taxon>Bacillaceae</taxon>
        <taxon>Caldibacillus</taxon>
    </lineage>
</organism>
<feature type="transmembrane region" description="Helical" evidence="8">
    <location>
        <begin position="158"/>
        <end position="181"/>
    </location>
</feature>
<dbReference type="EMBL" id="LQYT01000024">
    <property type="protein sequence ID" value="KYD20996.1"/>
    <property type="molecule type" value="Genomic_DNA"/>
</dbReference>
<keyword evidence="7 8" id="KW-0472">Membrane</keyword>
<dbReference type="RefSeq" id="WP_061568372.1">
    <property type="nucleotide sequence ID" value="NZ_LQYT01000024.1"/>
</dbReference>
<feature type="transmembrane region" description="Helical" evidence="8">
    <location>
        <begin position="271"/>
        <end position="288"/>
    </location>
</feature>
<feature type="transmembrane region" description="Helical" evidence="8">
    <location>
        <begin position="21"/>
        <end position="39"/>
    </location>
</feature>
<accession>A0A150M9B6</accession>
<feature type="transmembrane region" description="Helical" evidence="8">
    <location>
        <begin position="202"/>
        <end position="225"/>
    </location>
</feature>